<evidence type="ECO:0000313" key="1">
    <source>
        <dbReference type="EMBL" id="GBP62911.1"/>
    </source>
</evidence>
<dbReference type="EMBL" id="BGZK01000853">
    <property type="protein sequence ID" value="GBP62911.1"/>
    <property type="molecule type" value="Genomic_DNA"/>
</dbReference>
<gene>
    <name evidence="1" type="ORF">EVAR_42726_1</name>
</gene>
<comment type="caution">
    <text evidence="1">The sequence shown here is derived from an EMBL/GenBank/DDBJ whole genome shotgun (WGS) entry which is preliminary data.</text>
</comment>
<protein>
    <submittedName>
        <fullName evidence="1">Uncharacterized protein</fullName>
    </submittedName>
</protein>
<proteinExistence type="predicted"/>
<sequence>MEFGNLEMGGVALRMMLRRSTPWTSNEIVDIVNNLNSDDEATDTDIYIDPHGDETKVIFENLSQSQLSAPAEPVLSSYNDDDDSQSEMVKNINRAAPAPQRRPQILNLAMPEALKDILQDVNVVVYARALSCLGLLPAELGAAGEVRLSTPSLWVGRTFVTFCVILQVNHYYHHPYITDWINIVYHVFAVSQLIALIIVQSSSKNRVDTFKSFVLIMREAGGYGAWAPKSAFTQDARATSRILERAARHGSARSDKSIKCGLKRNKSNYNSKL</sequence>
<dbReference type="AlphaFoldDB" id="A0A4C1XG45"/>
<reference evidence="1 2" key="1">
    <citation type="journal article" date="2019" name="Commun. Biol.">
        <title>The bagworm genome reveals a unique fibroin gene that provides high tensile strength.</title>
        <authorList>
            <person name="Kono N."/>
            <person name="Nakamura H."/>
            <person name="Ohtoshi R."/>
            <person name="Tomita M."/>
            <person name="Numata K."/>
            <person name="Arakawa K."/>
        </authorList>
    </citation>
    <scope>NUCLEOTIDE SEQUENCE [LARGE SCALE GENOMIC DNA]</scope>
</reference>
<keyword evidence="2" id="KW-1185">Reference proteome</keyword>
<name>A0A4C1XG45_EUMVA</name>
<dbReference type="OrthoDB" id="10057240at2759"/>
<dbReference type="Proteomes" id="UP000299102">
    <property type="component" value="Unassembled WGS sequence"/>
</dbReference>
<evidence type="ECO:0000313" key="2">
    <source>
        <dbReference type="Proteomes" id="UP000299102"/>
    </source>
</evidence>
<accession>A0A4C1XG45</accession>
<organism evidence="1 2">
    <name type="scientific">Eumeta variegata</name>
    <name type="common">Bagworm moth</name>
    <name type="synonym">Eumeta japonica</name>
    <dbReference type="NCBI Taxonomy" id="151549"/>
    <lineage>
        <taxon>Eukaryota</taxon>
        <taxon>Metazoa</taxon>
        <taxon>Ecdysozoa</taxon>
        <taxon>Arthropoda</taxon>
        <taxon>Hexapoda</taxon>
        <taxon>Insecta</taxon>
        <taxon>Pterygota</taxon>
        <taxon>Neoptera</taxon>
        <taxon>Endopterygota</taxon>
        <taxon>Lepidoptera</taxon>
        <taxon>Glossata</taxon>
        <taxon>Ditrysia</taxon>
        <taxon>Tineoidea</taxon>
        <taxon>Psychidae</taxon>
        <taxon>Oiketicinae</taxon>
        <taxon>Eumeta</taxon>
    </lineage>
</organism>